<proteinExistence type="predicted"/>
<accession>A0A2K9N719</accession>
<evidence type="ECO:0000313" key="2">
    <source>
        <dbReference type="Proteomes" id="UP000234752"/>
    </source>
</evidence>
<dbReference type="Proteomes" id="UP000234752">
    <property type="component" value="Chromosome eg_1"/>
</dbReference>
<keyword evidence="2" id="KW-1185">Reference proteome</keyword>
<dbReference type="AlphaFoldDB" id="A0A2K9N719"/>
<sequence length="276" mass="30515">MRTLLGAIALLSVLSAPVMASEVPVEVMVLGTYHFANPGQDKVNAQIDPVTTPAKQAQLEQVAERLARFKPTVIAVERVAKDQTTMLDHRYPAFTPADLLKNPDERVQIAYRLANRLGLKEVYAVDEVAEDGEPDYFPFDPVQKWAEANGKTGTIDAMFGPIQAWVAQLEKDQRTRPVADILADLNAPDHPIAIKSMGDGQYRLLALGKGRDLPGADLNARWYARNARIFAKLTQVVKPGDRVLLVYGSGHNYWLRHFASETGGFKLVEAGPYLRP</sequence>
<organism evidence="1 2">
    <name type="scientific">Niveispirillum cyanobacteriorum</name>
    <dbReference type="NCBI Taxonomy" id="1612173"/>
    <lineage>
        <taxon>Bacteria</taxon>
        <taxon>Pseudomonadati</taxon>
        <taxon>Pseudomonadota</taxon>
        <taxon>Alphaproteobacteria</taxon>
        <taxon>Rhodospirillales</taxon>
        <taxon>Azospirillaceae</taxon>
        <taxon>Niveispirillum</taxon>
    </lineage>
</organism>
<gene>
    <name evidence="1" type="ORF">C0V82_00680</name>
</gene>
<dbReference type="EMBL" id="CP025611">
    <property type="protein sequence ID" value="AUN28931.1"/>
    <property type="molecule type" value="Genomic_DNA"/>
</dbReference>
<evidence type="ECO:0000313" key="1">
    <source>
        <dbReference type="EMBL" id="AUN28931.1"/>
    </source>
</evidence>
<protein>
    <submittedName>
        <fullName evidence="1">Uncharacterized protein</fullName>
    </submittedName>
</protein>
<dbReference type="InterPro" id="IPR043749">
    <property type="entry name" value="DUF5694"/>
</dbReference>
<reference evidence="1 2" key="1">
    <citation type="submission" date="2017-12" db="EMBL/GenBank/DDBJ databases">
        <title>Genomes of bacteria within cyanobacterial aggregates.</title>
        <authorList>
            <person name="Cai H."/>
        </authorList>
    </citation>
    <scope>NUCLEOTIDE SEQUENCE [LARGE SCALE GENOMIC DNA]</scope>
    <source>
        <strain evidence="1 2">TH16</strain>
    </source>
</reference>
<dbReference type="KEGG" id="ncb:C0V82_00680"/>
<dbReference type="Pfam" id="PF18950">
    <property type="entry name" value="DUF5694"/>
    <property type="match status" value="1"/>
</dbReference>
<dbReference type="OrthoDB" id="69432at2"/>
<dbReference type="RefSeq" id="WP_102110688.1">
    <property type="nucleotide sequence ID" value="NZ_BMGN01000005.1"/>
</dbReference>
<name>A0A2K9N719_9PROT</name>